<proteinExistence type="predicted"/>
<gene>
    <name evidence="1" type="ORF">RDB_LOCUS115886</name>
</gene>
<reference evidence="1" key="1">
    <citation type="submission" date="2021-01" db="EMBL/GenBank/DDBJ databases">
        <authorList>
            <person name="Kaushik A."/>
        </authorList>
    </citation>
    <scope>NUCLEOTIDE SEQUENCE</scope>
    <source>
        <strain evidence="1">AG2-2IIIB</strain>
    </source>
</reference>
<dbReference type="Proteomes" id="UP000663843">
    <property type="component" value="Unassembled WGS sequence"/>
</dbReference>
<sequence>MRGLIAQHASDDWINGVKTETIVSYLDRLYNAKNEAEKRIDALSSAKGHDPQTPSSQTLVLPNKLALRDVLRDSSSLV</sequence>
<name>A0A8H3CCC7_9AGAM</name>
<protein>
    <submittedName>
        <fullName evidence="1">Uncharacterized protein</fullName>
    </submittedName>
</protein>
<dbReference type="EMBL" id="CAJMWT010003814">
    <property type="protein sequence ID" value="CAE6479338.1"/>
    <property type="molecule type" value="Genomic_DNA"/>
</dbReference>
<accession>A0A8H3CCC7</accession>
<organism evidence="1 2">
    <name type="scientific">Rhizoctonia solani</name>
    <dbReference type="NCBI Taxonomy" id="456999"/>
    <lineage>
        <taxon>Eukaryota</taxon>
        <taxon>Fungi</taxon>
        <taxon>Dikarya</taxon>
        <taxon>Basidiomycota</taxon>
        <taxon>Agaricomycotina</taxon>
        <taxon>Agaricomycetes</taxon>
        <taxon>Cantharellales</taxon>
        <taxon>Ceratobasidiaceae</taxon>
        <taxon>Rhizoctonia</taxon>
    </lineage>
</organism>
<dbReference type="AlphaFoldDB" id="A0A8H3CCC7"/>
<evidence type="ECO:0000313" key="1">
    <source>
        <dbReference type="EMBL" id="CAE6479338.1"/>
    </source>
</evidence>
<evidence type="ECO:0000313" key="2">
    <source>
        <dbReference type="Proteomes" id="UP000663843"/>
    </source>
</evidence>
<comment type="caution">
    <text evidence="1">The sequence shown here is derived from an EMBL/GenBank/DDBJ whole genome shotgun (WGS) entry which is preliminary data.</text>
</comment>